<dbReference type="RefSeq" id="WP_152277864.1">
    <property type="nucleotide sequence ID" value="NZ_WEKV01000014.1"/>
</dbReference>
<evidence type="ECO:0000313" key="3">
    <source>
        <dbReference type="Proteomes" id="UP000469949"/>
    </source>
</evidence>
<reference evidence="2 3" key="1">
    <citation type="submission" date="2019-10" db="EMBL/GenBank/DDBJ databases">
        <title>Draft Genome Sequence of the Caffeine Degrading Methylotroph Methylorubrum populi PINKEL.</title>
        <authorList>
            <person name="Dawson S.C."/>
            <person name="Zhang X."/>
            <person name="Wright M.E."/>
            <person name="Sharma G."/>
            <person name="Langner J.T."/>
            <person name="Ditty J.L."/>
            <person name="Subuyuj G.A."/>
        </authorList>
    </citation>
    <scope>NUCLEOTIDE SEQUENCE [LARGE SCALE GENOMIC DNA]</scope>
    <source>
        <strain evidence="2 3">Pinkel</strain>
    </source>
</reference>
<dbReference type="EMBL" id="WEKV01000014">
    <property type="protein sequence ID" value="KAB7783716.1"/>
    <property type="molecule type" value="Genomic_DNA"/>
</dbReference>
<accession>A0A833MXY6</accession>
<dbReference type="AlphaFoldDB" id="A0A833MXY6"/>
<sequence>MSVVLQSTYIETVRYARVPAGPVPRHEAGAGAQAAADVVTDIARYETLPSLQALALAIVAAVVTTALFLVVL</sequence>
<protein>
    <submittedName>
        <fullName evidence="2">Uncharacterized protein</fullName>
    </submittedName>
</protein>
<proteinExistence type="predicted"/>
<evidence type="ECO:0000313" key="2">
    <source>
        <dbReference type="EMBL" id="KAB7783716.1"/>
    </source>
</evidence>
<organism evidence="2 3">
    <name type="scientific">Methylorubrum populi</name>
    <dbReference type="NCBI Taxonomy" id="223967"/>
    <lineage>
        <taxon>Bacteria</taxon>
        <taxon>Pseudomonadati</taxon>
        <taxon>Pseudomonadota</taxon>
        <taxon>Alphaproteobacteria</taxon>
        <taxon>Hyphomicrobiales</taxon>
        <taxon>Methylobacteriaceae</taxon>
        <taxon>Methylorubrum</taxon>
    </lineage>
</organism>
<name>A0A833MXY6_9HYPH</name>
<keyword evidence="1" id="KW-0812">Transmembrane</keyword>
<dbReference type="Proteomes" id="UP000469949">
    <property type="component" value="Unassembled WGS sequence"/>
</dbReference>
<evidence type="ECO:0000256" key="1">
    <source>
        <dbReference type="SAM" id="Phobius"/>
    </source>
</evidence>
<comment type="caution">
    <text evidence="2">The sequence shown here is derived from an EMBL/GenBank/DDBJ whole genome shotgun (WGS) entry which is preliminary data.</text>
</comment>
<feature type="transmembrane region" description="Helical" evidence="1">
    <location>
        <begin position="51"/>
        <end position="71"/>
    </location>
</feature>
<keyword evidence="1" id="KW-0472">Membrane</keyword>
<keyword evidence="1" id="KW-1133">Transmembrane helix</keyword>
<gene>
    <name evidence="2" type="ORF">F8B43_3639</name>
</gene>